<dbReference type="Pfam" id="PF21032">
    <property type="entry name" value="PROPPIN"/>
    <property type="match status" value="1"/>
</dbReference>
<dbReference type="GO" id="GO:0044804">
    <property type="term" value="P:nucleophagy"/>
    <property type="evidence" value="ECO:0000318"/>
    <property type="project" value="GO_Central"/>
</dbReference>
<dbReference type="STRING" id="4155.A0A022QTT3"/>
<dbReference type="InterPro" id="IPR015943">
    <property type="entry name" value="WD40/YVTN_repeat-like_dom_sf"/>
</dbReference>
<evidence type="ECO:0000256" key="2">
    <source>
        <dbReference type="ARBA" id="ARBA00022574"/>
    </source>
</evidence>
<dbReference type="EMBL" id="KI631129">
    <property type="protein sequence ID" value="EYU29900.1"/>
    <property type="molecule type" value="Genomic_DNA"/>
</dbReference>
<dbReference type="SUPFAM" id="SSF50978">
    <property type="entry name" value="WD40 repeat-like"/>
    <property type="match status" value="1"/>
</dbReference>
<dbReference type="GO" id="GO:0000425">
    <property type="term" value="P:pexophagy"/>
    <property type="evidence" value="ECO:0000318"/>
    <property type="project" value="GO_Central"/>
</dbReference>
<dbReference type="PANTHER" id="PTHR11227">
    <property type="entry name" value="WD-REPEAT PROTEIN INTERACTING WITH PHOSPHOINOSIDES WIPI -RELATED"/>
    <property type="match status" value="1"/>
</dbReference>
<dbReference type="Proteomes" id="UP000030748">
    <property type="component" value="Unassembled WGS sequence"/>
</dbReference>
<reference evidence="5 6" key="1">
    <citation type="journal article" date="2013" name="Proc. Natl. Acad. Sci. U.S.A.">
        <title>Fine-scale variation in meiotic recombination in Mimulus inferred from population shotgun sequencing.</title>
        <authorList>
            <person name="Hellsten U."/>
            <person name="Wright K.M."/>
            <person name="Jenkins J."/>
            <person name="Shu S."/>
            <person name="Yuan Y."/>
            <person name="Wessler S.R."/>
            <person name="Schmutz J."/>
            <person name="Willis J.H."/>
            <person name="Rokhsar D.S."/>
        </authorList>
    </citation>
    <scope>NUCLEOTIDE SEQUENCE [LARGE SCALE GENOMIC DNA]</scope>
    <source>
        <strain evidence="6">cv. DUN x IM62</strain>
    </source>
</reference>
<dbReference type="GO" id="GO:0034497">
    <property type="term" value="P:protein localization to phagophore assembly site"/>
    <property type="evidence" value="ECO:0000318"/>
    <property type="project" value="GO_Central"/>
</dbReference>
<dbReference type="GO" id="GO:0000422">
    <property type="term" value="P:autophagy of mitochondrion"/>
    <property type="evidence" value="ECO:0000318"/>
    <property type="project" value="GO_Central"/>
</dbReference>
<dbReference type="GO" id="GO:0032266">
    <property type="term" value="F:phosphatidylinositol-3-phosphate binding"/>
    <property type="evidence" value="ECO:0000318"/>
    <property type="project" value="GO_Central"/>
</dbReference>
<dbReference type="eggNOG" id="KOG2111">
    <property type="taxonomic scope" value="Eukaryota"/>
</dbReference>
<proteinExistence type="inferred from homology"/>
<dbReference type="InterPro" id="IPR001680">
    <property type="entry name" value="WD40_rpt"/>
</dbReference>
<dbReference type="InterPro" id="IPR048720">
    <property type="entry name" value="PROPPIN"/>
</dbReference>
<dbReference type="PhylomeDB" id="A0A022QTT3"/>
<dbReference type="SMART" id="SM00320">
    <property type="entry name" value="WD40"/>
    <property type="match status" value="3"/>
</dbReference>
<gene>
    <name evidence="5" type="ORF">MIMGU_mgv1a020192mg</name>
</gene>
<dbReference type="InterPro" id="IPR036322">
    <property type="entry name" value="WD40_repeat_dom_sf"/>
</dbReference>
<comment type="subcellular location">
    <subcellularLocation>
        <location evidence="1">Preautophagosomal structure membrane</location>
        <topology evidence="1">Peripheral membrane protein</topology>
    </subcellularLocation>
</comment>
<dbReference type="GO" id="GO:0080025">
    <property type="term" value="F:phosphatidylinositol-3,5-bisphosphate binding"/>
    <property type="evidence" value="ECO:0000318"/>
    <property type="project" value="GO_Central"/>
</dbReference>
<evidence type="ECO:0000256" key="4">
    <source>
        <dbReference type="ARBA" id="ARBA00025740"/>
    </source>
</evidence>
<keyword evidence="2" id="KW-0853">WD repeat</keyword>
<organism evidence="5 6">
    <name type="scientific">Erythranthe guttata</name>
    <name type="common">Yellow monkey flower</name>
    <name type="synonym">Mimulus guttatus</name>
    <dbReference type="NCBI Taxonomy" id="4155"/>
    <lineage>
        <taxon>Eukaryota</taxon>
        <taxon>Viridiplantae</taxon>
        <taxon>Streptophyta</taxon>
        <taxon>Embryophyta</taxon>
        <taxon>Tracheophyta</taxon>
        <taxon>Spermatophyta</taxon>
        <taxon>Magnoliopsida</taxon>
        <taxon>eudicotyledons</taxon>
        <taxon>Gunneridae</taxon>
        <taxon>Pentapetalae</taxon>
        <taxon>asterids</taxon>
        <taxon>lamiids</taxon>
        <taxon>Lamiales</taxon>
        <taxon>Phrymaceae</taxon>
        <taxon>Erythranthe</taxon>
    </lineage>
</organism>
<dbReference type="GO" id="GO:0030674">
    <property type="term" value="F:protein-macromolecule adaptor activity"/>
    <property type="evidence" value="ECO:0000318"/>
    <property type="project" value="GO_Central"/>
</dbReference>
<dbReference type="Gene3D" id="2.130.10.10">
    <property type="entry name" value="YVTN repeat-like/Quinoprotein amine dehydrogenase"/>
    <property type="match status" value="1"/>
</dbReference>
<keyword evidence="3" id="KW-0677">Repeat</keyword>
<sequence length="365" mass="41086">MATPSNSDAVVVERPKTLLNLSFNQGGCRFTAATTDGFMVFNTDPFTQTIRRTFSSSNGSIGIAQSFADSNIYALVGGGPRANFPPNRVVIWDDQLRRCVYEFAYRSDVVSVRLRHDRIVVVLPQKIKVYDFSDLRMVHEMVTEHNPKGLCEISRTGPFVLLTLGLQKGHVTVHDYYRRRNKQFPAHDSDIACLSLLSDGKLFATASTKGTLIRVFDSTDGSLLQELRRGFERAEIYSLSFCPTAPRLAVSTDKGTIHVFNVNIVDSNLRINGWLNAELKELAPPPVSRFSFIKGYLPKYLSYEWSVAHFRVKEGVRHMVSFGKEKNTLDIIGIDGRLYRCKFDPEAGGEMTTLESHNFIQTELN</sequence>
<keyword evidence="6" id="KW-1185">Reference proteome</keyword>
<comment type="similarity">
    <text evidence="4">Belongs to the WD repeat PROPPIN family.</text>
</comment>
<dbReference type="GO" id="GO:0005829">
    <property type="term" value="C:cytosol"/>
    <property type="evidence" value="ECO:0000318"/>
    <property type="project" value="GO_Central"/>
</dbReference>
<protein>
    <submittedName>
        <fullName evidence="5">Uncharacterized protein</fullName>
    </submittedName>
</protein>
<name>A0A022QTT3_ERYGU</name>
<evidence type="ECO:0000256" key="3">
    <source>
        <dbReference type="ARBA" id="ARBA00022737"/>
    </source>
</evidence>
<accession>A0A022QTT3</accession>
<evidence type="ECO:0000256" key="1">
    <source>
        <dbReference type="ARBA" id="ARBA00004623"/>
    </source>
</evidence>
<dbReference type="GO" id="GO:0061723">
    <property type="term" value="P:glycophagy"/>
    <property type="evidence" value="ECO:0000318"/>
    <property type="project" value="GO_Central"/>
</dbReference>
<dbReference type="AlphaFoldDB" id="A0A022QTT3"/>
<evidence type="ECO:0000313" key="6">
    <source>
        <dbReference type="Proteomes" id="UP000030748"/>
    </source>
</evidence>
<dbReference type="GO" id="GO:0034045">
    <property type="term" value="C:phagophore assembly site membrane"/>
    <property type="evidence" value="ECO:0000318"/>
    <property type="project" value="GO_Central"/>
</dbReference>
<evidence type="ECO:0000313" key="5">
    <source>
        <dbReference type="EMBL" id="EYU29900.1"/>
    </source>
</evidence>